<feature type="chain" id="PRO_5047099799" evidence="4">
    <location>
        <begin position="23"/>
        <end position="1045"/>
    </location>
</feature>
<dbReference type="Gene3D" id="2.60.40.1120">
    <property type="entry name" value="Carboxypeptidase-like, regulatory domain"/>
    <property type="match status" value="1"/>
</dbReference>
<dbReference type="EMBL" id="JAUZVY010000003">
    <property type="protein sequence ID" value="MDP4529386.1"/>
    <property type="molecule type" value="Genomic_DNA"/>
</dbReference>
<feature type="domain" description="TonB-dependent transporter Oar-like beta-barrel" evidence="5">
    <location>
        <begin position="240"/>
        <end position="304"/>
    </location>
</feature>
<evidence type="ECO:0000256" key="3">
    <source>
        <dbReference type="ARBA" id="ARBA00023237"/>
    </source>
</evidence>
<dbReference type="InterPro" id="IPR036942">
    <property type="entry name" value="Beta-barrel_TonB_sf"/>
</dbReference>
<keyword evidence="4" id="KW-0732">Signal</keyword>
<protein>
    <submittedName>
        <fullName evidence="6">TonB-dependent receptor</fullName>
    </submittedName>
</protein>
<dbReference type="SUPFAM" id="SSF56935">
    <property type="entry name" value="Porins"/>
    <property type="match status" value="1"/>
</dbReference>
<dbReference type="InterPro" id="IPR037066">
    <property type="entry name" value="Plug_dom_sf"/>
</dbReference>
<keyword evidence="6" id="KW-0675">Receptor</keyword>
<evidence type="ECO:0000256" key="1">
    <source>
        <dbReference type="ARBA" id="ARBA00004442"/>
    </source>
</evidence>
<feature type="domain" description="TonB-dependent transporter Oar-like beta-barrel" evidence="5">
    <location>
        <begin position="353"/>
        <end position="984"/>
    </location>
</feature>
<keyword evidence="3" id="KW-0998">Cell outer membrane</keyword>
<evidence type="ECO:0000313" key="6">
    <source>
        <dbReference type="EMBL" id="MDP4529386.1"/>
    </source>
</evidence>
<evidence type="ECO:0000313" key="7">
    <source>
        <dbReference type="Proteomes" id="UP001236258"/>
    </source>
</evidence>
<reference evidence="6 7" key="1">
    <citation type="submission" date="2023-08" db="EMBL/GenBank/DDBJ databases">
        <authorList>
            <person name="Joshi A."/>
            <person name="Thite S."/>
        </authorList>
    </citation>
    <scope>NUCLEOTIDE SEQUENCE [LARGE SCALE GENOMIC DNA]</scope>
    <source>
        <strain evidence="6 7">1E1</strain>
    </source>
</reference>
<dbReference type="Gene3D" id="2.40.170.20">
    <property type="entry name" value="TonB-dependent receptor, beta-barrel domain"/>
    <property type="match status" value="1"/>
</dbReference>
<dbReference type="InterPro" id="IPR008969">
    <property type="entry name" value="CarboxyPept-like_regulatory"/>
</dbReference>
<gene>
    <name evidence="6" type="ORF">Q3O59_10155</name>
</gene>
<dbReference type="InterPro" id="IPR057601">
    <property type="entry name" value="Oar-like_b-barrel"/>
</dbReference>
<dbReference type="SUPFAM" id="SSF49464">
    <property type="entry name" value="Carboxypeptidase regulatory domain-like"/>
    <property type="match status" value="1"/>
</dbReference>
<dbReference type="Proteomes" id="UP001236258">
    <property type="component" value="Unassembled WGS sequence"/>
</dbReference>
<name>A0ABT9GQY0_9GAMM</name>
<feature type="signal peptide" evidence="4">
    <location>
        <begin position="1"/>
        <end position="22"/>
    </location>
</feature>
<dbReference type="Pfam" id="PF13620">
    <property type="entry name" value="CarboxypepD_reg"/>
    <property type="match status" value="1"/>
</dbReference>
<evidence type="ECO:0000256" key="2">
    <source>
        <dbReference type="ARBA" id="ARBA00023136"/>
    </source>
</evidence>
<dbReference type="Gene3D" id="2.170.130.10">
    <property type="entry name" value="TonB-dependent receptor, plug domain"/>
    <property type="match status" value="1"/>
</dbReference>
<dbReference type="Pfam" id="PF25183">
    <property type="entry name" value="OMP_b-brl_4"/>
    <property type="match status" value="2"/>
</dbReference>
<comment type="subcellular location">
    <subcellularLocation>
        <location evidence="1">Cell outer membrane</location>
    </subcellularLocation>
</comment>
<accession>A0ABT9GQY0</accession>
<evidence type="ECO:0000259" key="5">
    <source>
        <dbReference type="Pfam" id="PF25183"/>
    </source>
</evidence>
<proteinExistence type="predicted"/>
<dbReference type="RefSeq" id="WP_305945462.1">
    <property type="nucleotide sequence ID" value="NZ_JAUZVY010000003.1"/>
</dbReference>
<evidence type="ECO:0000256" key="4">
    <source>
        <dbReference type="SAM" id="SignalP"/>
    </source>
</evidence>
<sequence length="1045" mass="116670">MKIKHLAMAVALGLGISQFAYADTTSAIRGVVVNEAGQTVGNASIRLTDLRTGTSRTFAANDTGTFSARGLQVGGPYILEITDSAGRREVIENVFLTLGETQNINVTIRPADQVERIAVTGQMISNAAYGSSSPVAAFSQVDLENLPSINRDLTDIVAVDPRIYIDEGFARGIQCNGASPRFNSLTVDGVRMNDNFGLNNNGYPTERMPFSYDAIQQVAVEFAPFNVNYGGFTACNINAVTKSGANEMFGSVFFDFNNQRLRGRKIEGDRLDRDPFTEKRMGFNLGGALIKDTLFLFGAYEKYEGASSFDRGPFDANPGTPVFGLSQADLNRIGQIAQQQYGYTVGDPITSAPVDDEKLLLKLDWYINNDHRLAFTYNYNDGESISQAAGGNSNYEFSDHFYTRGAKFQSYVLQVFSDWTENFSTELRAGHSKLDNRQINLGGSQIGQVQIDTFANDTSATVYLGTDRSRQSNKLKYDTNFIKLAGTYHWGDHIIFGGYEREEYSVFNMFVQNSLGRYYFRNIDDFEAGTPWRIDYQNSAGSNNPADAAADFSYANNTLYLQDEYYMIDYDLTLTFGLRYDWYTSSERPLANQNFINRYGFSNDSNFDGMSLLQPRLGFNWNATHNLEVRGGFGLYSGGNPNVWLANGYQNDGATLIFNRIGVAPNSADTLPSLFETDLSGQGRPLYDVPASQFDAVANATNDGNVNALDPNFKLPSEWKYALGGTYTFENGLIAMADLMYTRSQNQSLVQNIALEQVGTIMDGRPVFAPREPGSRQDYLLTNASSDATNYSFSTSLSRVEDFGLSWTVAYAYTQAKDANPMTSSVAASNFNNFARSDFNDPRNATSNYEIPHRFTVRAVYNHEFIDGYKTTFSLVGSHNKGRPFSYTFRGQLFGDSTFDRQLLYIPTGLNDPAVEFGPDFDTDAFFAFVERTGLSKYAGRTSERNAFRSDWWTKVDLRIQQELPGFRDSHRAKAFLVVNNLTNMLNSSWGTLYEAEFPQAERTVTAELLDNGVVRYNRFEEPRPQGRRVNPSLWNVVLGIKYDF</sequence>
<comment type="caution">
    <text evidence="6">The sequence shown here is derived from an EMBL/GenBank/DDBJ whole genome shotgun (WGS) entry which is preliminary data.</text>
</comment>
<organism evidence="6 7">
    <name type="scientific">Alkalimonas delamerensis</name>
    <dbReference type="NCBI Taxonomy" id="265981"/>
    <lineage>
        <taxon>Bacteria</taxon>
        <taxon>Pseudomonadati</taxon>
        <taxon>Pseudomonadota</taxon>
        <taxon>Gammaproteobacteria</taxon>
        <taxon>Alkalimonas</taxon>
    </lineage>
</organism>
<keyword evidence="7" id="KW-1185">Reference proteome</keyword>
<keyword evidence="2" id="KW-0472">Membrane</keyword>